<dbReference type="EMBL" id="JBHTJO010000001">
    <property type="protein sequence ID" value="MFD0986325.1"/>
    <property type="molecule type" value="Genomic_DNA"/>
</dbReference>
<keyword evidence="2" id="KW-1185">Reference proteome</keyword>
<dbReference type="PANTHER" id="PTHR22603:SF66">
    <property type="entry name" value="ETHANOLAMINE KINASE"/>
    <property type="match status" value="1"/>
</dbReference>
<reference evidence="2" key="1">
    <citation type="journal article" date="2019" name="Int. J. Syst. Evol. Microbiol.">
        <title>The Global Catalogue of Microorganisms (GCM) 10K type strain sequencing project: providing services to taxonomists for standard genome sequencing and annotation.</title>
        <authorList>
            <consortium name="The Broad Institute Genomics Platform"/>
            <consortium name="The Broad Institute Genome Sequencing Center for Infectious Disease"/>
            <person name="Wu L."/>
            <person name="Ma J."/>
        </authorList>
    </citation>
    <scope>NUCLEOTIDE SEQUENCE [LARGE SCALE GENOMIC DNA]</scope>
    <source>
        <strain evidence="2">CCUG 61697</strain>
    </source>
</reference>
<evidence type="ECO:0000313" key="2">
    <source>
        <dbReference type="Proteomes" id="UP001597102"/>
    </source>
</evidence>
<dbReference type="Proteomes" id="UP001597102">
    <property type="component" value="Unassembled WGS sequence"/>
</dbReference>
<accession>A0ABW3J7C3</accession>
<proteinExistence type="predicted"/>
<protein>
    <submittedName>
        <fullName evidence="1">Phosphotransferase</fullName>
    </submittedName>
</protein>
<comment type="caution">
    <text evidence="1">The sequence shown here is derived from an EMBL/GenBank/DDBJ whole genome shotgun (WGS) entry which is preliminary data.</text>
</comment>
<gene>
    <name evidence="1" type="ORF">ACFQ2F_04365</name>
</gene>
<dbReference type="SUPFAM" id="SSF56112">
    <property type="entry name" value="Protein kinase-like (PK-like)"/>
    <property type="match status" value="1"/>
</dbReference>
<dbReference type="CDD" id="cd05151">
    <property type="entry name" value="ChoK-like"/>
    <property type="match status" value="1"/>
</dbReference>
<name>A0ABW3J7C3_9HYPH</name>
<evidence type="ECO:0000313" key="1">
    <source>
        <dbReference type="EMBL" id="MFD0986325.1"/>
    </source>
</evidence>
<dbReference type="InterPro" id="IPR011009">
    <property type="entry name" value="Kinase-like_dom_sf"/>
</dbReference>
<dbReference type="Gene3D" id="3.90.1200.10">
    <property type="match status" value="1"/>
</dbReference>
<dbReference type="PANTHER" id="PTHR22603">
    <property type="entry name" value="CHOLINE/ETHANOALAMINE KINASE"/>
    <property type="match status" value="1"/>
</dbReference>
<dbReference type="Gene3D" id="3.30.200.20">
    <property type="entry name" value="Phosphorylase Kinase, domain 1"/>
    <property type="match status" value="1"/>
</dbReference>
<dbReference type="Pfam" id="PF01633">
    <property type="entry name" value="Choline_kinase"/>
    <property type="match status" value="1"/>
</dbReference>
<organism evidence="1 2">
    <name type="scientific">Methyloligella solikamskensis</name>
    <dbReference type="NCBI Taxonomy" id="1177756"/>
    <lineage>
        <taxon>Bacteria</taxon>
        <taxon>Pseudomonadati</taxon>
        <taxon>Pseudomonadota</taxon>
        <taxon>Alphaproteobacteria</taxon>
        <taxon>Hyphomicrobiales</taxon>
        <taxon>Hyphomicrobiaceae</taxon>
        <taxon>Methyloligella</taxon>
    </lineage>
</organism>
<sequence length="295" mass="33168">MTSSRGEIEARIAALDYWDGAVEMEPLGGGITNHNFLVSCNGRRYVARIGDDIPEHLVLRSNELAASRAAADAGLSPAVLHAEPGILVLDYIDAPPLSPEQVREPEMVARILPLIRKCHREVPNHLRGPVVMFWVFHVMRDYTSRLLEEGSRHAARLTELKRQAAVLEEAVGPIEVVFGHNDLLAANFLDAGDRLWLIDWDYAGFNSPLFDLGGVASNNEFTEAAERDMLESYFETPLTDALWRRYAAMKCASLLRETEWSMISEIHSEVEFDYAAYTAENLARYERAFADFKTL</sequence>
<dbReference type="RefSeq" id="WP_379086242.1">
    <property type="nucleotide sequence ID" value="NZ_JBHTJO010000001.1"/>
</dbReference>